<dbReference type="Proteomes" id="UP000095283">
    <property type="component" value="Unplaced"/>
</dbReference>
<evidence type="ECO:0000313" key="1">
    <source>
        <dbReference type="Proteomes" id="UP000095283"/>
    </source>
</evidence>
<name>A0A1I7WHA8_HETBA</name>
<protein>
    <submittedName>
        <fullName evidence="2">Uncharacterized protein</fullName>
    </submittedName>
</protein>
<sequence>MLFKIILDLTNCFDRNVTDLLLYILLMNKI</sequence>
<evidence type="ECO:0000313" key="2">
    <source>
        <dbReference type="WBParaSite" id="Hba_04358"/>
    </source>
</evidence>
<organism evidence="1 2">
    <name type="scientific">Heterorhabditis bacteriophora</name>
    <name type="common">Entomopathogenic nematode worm</name>
    <dbReference type="NCBI Taxonomy" id="37862"/>
    <lineage>
        <taxon>Eukaryota</taxon>
        <taxon>Metazoa</taxon>
        <taxon>Ecdysozoa</taxon>
        <taxon>Nematoda</taxon>
        <taxon>Chromadorea</taxon>
        <taxon>Rhabditida</taxon>
        <taxon>Rhabditina</taxon>
        <taxon>Rhabditomorpha</taxon>
        <taxon>Strongyloidea</taxon>
        <taxon>Heterorhabditidae</taxon>
        <taxon>Heterorhabditis</taxon>
    </lineage>
</organism>
<dbReference type="AlphaFoldDB" id="A0A1I7WHA8"/>
<dbReference type="WBParaSite" id="Hba_04358">
    <property type="protein sequence ID" value="Hba_04358"/>
    <property type="gene ID" value="Hba_04358"/>
</dbReference>
<reference evidence="2" key="1">
    <citation type="submission" date="2016-11" db="UniProtKB">
        <authorList>
            <consortium name="WormBaseParasite"/>
        </authorList>
    </citation>
    <scope>IDENTIFICATION</scope>
</reference>
<accession>A0A1I7WHA8</accession>
<proteinExistence type="predicted"/>
<keyword evidence="1" id="KW-1185">Reference proteome</keyword>